<evidence type="ECO:0000256" key="1">
    <source>
        <dbReference type="ARBA" id="ARBA00004514"/>
    </source>
</evidence>
<comment type="caution">
    <text evidence="7">The sequence shown here is derived from an EMBL/GenBank/DDBJ whole genome shotgun (WGS) entry which is preliminary data.</text>
</comment>
<dbReference type="InterPro" id="IPR011004">
    <property type="entry name" value="Trimer_LpxA-like_sf"/>
</dbReference>
<sequence length="259" mass="28925">MEFNSSSVIISSSMADYKPWNKVSTYSFTLADLSLVSTTPTTMDIPESFFQEQLKIGDYHYPIRDKDNQQEQKSTPCFSNNKVDEMGELGSDQEKLQIGVNKYHDYYYYCTFDERVAYLCKSVAAHGKDGGQPLNLKVDENNCGMLLSTKEDTNGMVLSSKEDARSEFDYSLFPIYGEDKYTADMPTLNVDENNRGMVVNSVIMNHVTIGDGCSIQGSVICSNVHLQERVGLKDCQVGAGFVVTAGCEYKGESLARKEK</sequence>
<evidence type="ECO:0000256" key="6">
    <source>
        <dbReference type="ARBA" id="ARBA00046432"/>
    </source>
</evidence>
<protein>
    <submittedName>
        <fullName evidence="7">Uncharacterized protein</fullName>
    </submittedName>
</protein>
<comment type="similarity">
    <text evidence="2">Belongs to the eIF-2B gamma/epsilon subunits family.</text>
</comment>
<dbReference type="GO" id="GO:0005829">
    <property type="term" value="C:cytosol"/>
    <property type="evidence" value="ECO:0007669"/>
    <property type="project" value="UniProtKB-SubCell"/>
</dbReference>
<reference evidence="7 8" key="1">
    <citation type="journal article" date="2020" name="Mol. Plant">
        <title>The Chromosome-Based Rubber Tree Genome Provides New Insights into Spurge Genome Evolution and Rubber Biosynthesis.</title>
        <authorList>
            <person name="Liu J."/>
            <person name="Shi C."/>
            <person name="Shi C.C."/>
            <person name="Li W."/>
            <person name="Zhang Q.J."/>
            <person name="Zhang Y."/>
            <person name="Li K."/>
            <person name="Lu H.F."/>
            <person name="Shi C."/>
            <person name="Zhu S.T."/>
            <person name="Xiao Z.Y."/>
            <person name="Nan H."/>
            <person name="Yue Y."/>
            <person name="Zhu X.G."/>
            <person name="Wu Y."/>
            <person name="Hong X.N."/>
            <person name="Fan G.Y."/>
            <person name="Tong Y."/>
            <person name="Zhang D."/>
            <person name="Mao C.L."/>
            <person name="Liu Y.L."/>
            <person name="Hao S.J."/>
            <person name="Liu W.Q."/>
            <person name="Lv M.Q."/>
            <person name="Zhang H.B."/>
            <person name="Liu Y."/>
            <person name="Hu-Tang G.R."/>
            <person name="Wang J.P."/>
            <person name="Wang J.H."/>
            <person name="Sun Y.H."/>
            <person name="Ni S.B."/>
            <person name="Chen W.B."/>
            <person name="Zhang X.C."/>
            <person name="Jiao Y.N."/>
            <person name="Eichler E.E."/>
            <person name="Li G.H."/>
            <person name="Liu X."/>
            <person name="Gao L.Z."/>
        </authorList>
    </citation>
    <scope>NUCLEOTIDE SEQUENCE [LARGE SCALE GENOMIC DNA]</scope>
    <source>
        <strain evidence="8">cv. GT1</strain>
        <tissue evidence="7">Leaf</tissue>
    </source>
</reference>
<keyword evidence="4" id="KW-0396">Initiation factor</keyword>
<comment type="subunit">
    <text evidence="6">Component of the translation initiation factor 2B (eIF2B) complex which is a heterodecamer of two sets of five different subunits: alpha, beta, gamma, delta and epsilon. Subunits alpha, beta and delta comprise a regulatory subcomplex and subunits epsilon and gamma comprise a catalytic subcomplex. Within the complex, the hexameric regulatory complex resides at the center, with the two heterodimeric catalytic subcomplexes bound on opposite sides.</text>
</comment>
<keyword evidence="3" id="KW-0963">Cytoplasm</keyword>
<evidence type="ECO:0000256" key="3">
    <source>
        <dbReference type="ARBA" id="ARBA00022490"/>
    </source>
</evidence>
<dbReference type="GO" id="GO:0003743">
    <property type="term" value="F:translation initiation factor activity"/>
    <property type="evidence" value="ECO:0007669"/>
    <property type="project" value="TreeGrafter"/>
</dbReference>
<keyword evidence="8" id="KW-1185">Reference proteome</keyword>
<dbReference type="GO" id="GO:0005085">
    <property type="term" value="F:guanyl-nucleotide exchange factor activity"/>
    <property type="evidence" value="ECO:0007669"/>
    <property type="project" value="TreeGrafter"/>
</dbReference>
<dbReference type="Proteomes" id="UP000467840">
    <property type="component" value="Chromosome 2"/>
</dbReference>
<gene>
    <name evidence="7" type="ORF">GH714_035628</name>
</gene>
<accession>A0A6A6KUT9</accession>
<organism evidence="7 8">
    <name type="scientific">Hevea brasiliensis</name>
    <name type="common">Para rubber tree</name>
    <name type="synonym">Siphonia brasiliensis</name>
    <dbReference type="NCBI Taxonomy" id="3981"/>
    <lineage>
        <taxon>Eukaryota</taxon>
        <taxon>Viridiplantae</taxon>
        <taxon>Streptophyta</taxon>
        <taxon>Embryophyta</taxon>
        <taxon>Tracheophyta</taxon>
        <taxon>Spermatophyta</taxon>
        <taxon>Magnoliopsida</taxon>
        <taxon>eudicotyledons</taxon>
        <taxon>Gunneridae</taxon>
        <taxon>Pentapetalae</taxon>
        <taxon>rosids</taxon>
        <taxon>fabids</taxon>
        <taxon>Malpighiales</taxon>
        <taxon>Euphorbiaceae</taxon>
        <taxon>Crotonoideae</taxon>
        <taxon>Micrandreae</taxon>
        <taxon>Hevea</taxon>
    </lineage>
</organism>
<evidence type="ECO:0000256" key="5">
    <source>
        <dbReference type="ARBA" id="ARBA00022917"/>
    </source>
</evidence>
<evidence type="ECO:0000256" key="4">
    <source>
        <dbReference type="ARBA" id="ARBA00022540"/>
    </source>
</evidence>
<evidence type="ECO:0000256" key="2">
    <source>
        <dbReference type="ARBA" id="ARBA00007878"/>
    </source>
</evidence>
<dbReference type="AlphaFoldDB" id="A0A6A6KUT9"/>
<evidence type="ECO:0000313" key="7">
    <source>
        <dbReference type="EMBL" id="KAF2291793.1"/>
    </source>
</evidence>
<proteinExistence type="inferred from homology"/>
<dbReference type="GO" id="GO:0005851">
    <property type="term" value="C:eukaryotic translation initiation factor 2B complex"/>
    <property type="evidence" value="ECO:0007669"/>
    <property type="project" value="TreeGrafter"/>
</dbReference>
<keyword evidence="5" id="KW-0648">Protein biosynthesis</keyword>
<dbReference type="PANTHER" id="PTHR45989">
    <property type="entry name" value="TRANSLATION INITIATION FACTOR EIF-2B SUBUNIT GAMMA"/>
    <property type="match status" value="1"/>
</dbReference>
<dbReference type="GO" id="GO:0002183">
    <property type="term" value="P:cytoplasmic translational initiation"/>
    <property type="evidence" value="ECO:0007669"/>
    <property type="project" value="TreeGrafter"/>
</dbReference>
<dbReference type="InterPro" id="IPR051960">
    <property type="entry name" value="eIF2B_gamma"/>
</dbReference>
<name>A0A6A6KUT9_HEVBR</name>
<dbReference type="SUPFAM" id="SSF51161">
    <property type="entry name" value="Trimeric LpxA-like enzymes"/>
    <property type="match status" value="1"/>
</dbReference>
<comment type="subcellular location">
    <subcellularLocation>
        <location evidence="1">Cytoplasm</location>
        <location evidence="1">Cytosol</location>
    </subcellularLocation>
</comment>
<dbReference type="Gene3D" id="2.160.10.10">
    <property type="entry name" value="Hexapeptide repeat proteins"/>
    <property type="match status" value="1"/>
</dbReference>
<dbReference type="EMBL" id="JAAGAX010000015">
    <property type="protein sequence ID" value="KAF2291793.1"/>
    <property type="molecule type" value="Genomic_DNA"/>
</dbReference>
<evidence type="ECO:0000313" key="8">
    <source>
        <dbReference type="Proteomes" id="UP000467840"/>
    </source>
</evidence>
<dbReference type="PANTHER" id="PTHR45989:SF1">
    <property type="entry name" value="TRANSLATION INITIATION FACTOR EIF-2B SUBUNIT GAMMA"/>
    <property type="match status" value="1"/>
</dbReference>